<dbReference type="InterPro" id="IPR032466">
    <property type="entry name" value="Metal_Hydrolase"/>
</dbReference>
<evidence type="ECO:0000256" key="1">
    <source>
        <dbReference type="ARBA" id="ARBA00023239"/>
    </source>
</evidence>
<dbReference type="STRING" id="62928.azo0149"/>
<accession>A1K1R2</accession>
<dbReference type="PANTHER" id="PTHR21240">
    <property type="entry name" value="2-AMINO-3-CARBOXYLMUCONATE-6-SEMIALDEHYDE DECARBOXYLASE"/>
    <property type="match status" value="1"/>
</dbReference>
<dbReference type="GO" id="GO:0019748">
    <property type="term" value="P:secondary metabolic process"/>
    <property type="evidence" value="ECO:0007669"/>
    <property type="project" value="TreeGrafter"/>
</dbReference>
<dbReference type="GO" id="GO:0005737">
    <property type="term" value="C:cytoplasm"/>
    <property type="evidence" value="ECO:0007669"/>
    <property type="project" value="TreeGrafter"/>
</dbReference>
<evidence type="ECO:0000313" key="3">
    <source>
        <dbReference type="EMBL" id="CAL92767.1"/>
    </source>
</evidence>
<proteinExistence type="predicted"/>
<protein>
    <submittedName>
        <fullName evidence="3">Mannonate dehydratase</fullName>
        <ecNumber evidence="3">4.2.1.8</ecNumber>
    </submittedName>
</protein>
<organism evidence="3 4">
    <name type="scientific">Azoarcus sp. (strain BH72)</name>
    <dbReference type="NCBI Taxonomy" id="418699"/>
    <lineage>
        <taxon>Bacteria</taxon>
        <taxon>Pseudomonadati</taxon>
        <taxon>Pseudomonadota</taxon>
        <taxon>Betaproteobacteria</taxon>
        <taxon>Rhodocyclales</taxon>
        <taxon>Zoogloeaceae</taxon>
        <taxon>Azoarcus</taxon>
    </lineage>
</organism>
<dbReference type="InterPro" id="IPR032465">
    <property type="entry name" value="ACMSD"/>
</dbReference>
<dbReference type="GO" id="GO:0016831">
    <property type="term" value="F:carboxy-lyase activity"/>
    <property type="evidence" value="ECO:0007669"/>
    <property type="project" value="InterPro"/>
</dbReference>
<dbReference type="AlphaFoldDB" id="A1K1R2"/>
<sequence>MSRPTCNTRRRLLLAAGGVALAGTAAGFAAARPLLMNECRAQLPADPAVQALLTAAWADLDPARVWDVHVHLAGTGDSGRGIELSERMQTPLRPFDYAQRLFYLNAGCAHRAPGQVDESYIARLQNLCADAPAGFKLMLFAFDRAYDEHGRVLPLEGSMYIPNDYASEVARRAPERFEWVCSIHPWRTNAVAQLQAAAEQGARAVKWLPPAMGIDPASPRCDAFYDALARLDLPLLTHVGEEKAVHGPGLPEWGNPLRLRRALERGVRVIAAHCGSLGSDVDTDRASRPRVPTFDLFARLMDDEAHASRLLGDVSAITLINRDPEVIRTIVERREWHERLLFGSDYPLPGIVPLIPLAKLVRERLLDAGAVPALDALRHHNPILFDFALKRQLASRGRRLPASVFETRRHFDRSVA</sequence>
<dbReference type="Gene3D" id="3.20.20.140">
    <property type="entry name" value="Metal-dependent hydrolases"/>
    <property type="match status" value="1"/>
</dbReference>
<keyword evidence="1 3" id="KW-0456">Lyase</keyword>
<dbReference type="GO" id="GO:0008927">
    <property type="term" value="F:mannonate dehydratase activity"/>
    <property type="evidence" value="ECO:0007669"/>
    <property type="project" value="UniProtKB-EC"/>
</dbReference>
<gene>
    <name evidence="3" type="primary">uxuA</name>
    <name evidence="3" type="ordered locus">azo0149</name>
</gene>
<dbReference type="RefSeq" id="WP_011763886.1">
    <property type="nucleotide sequence ID" value="NC_008702.1"/>
</dbReference>
<name>A1K1R2_AZOSB</name>
<evidence type="ECO:0000259" key="2">
    <source>
        <dbReference type="Pfam" id="PF04909"/>
    </source>
</evidence>
<dbReference type="GO" id="GO:0016787">
    <property type="term" value="F:hydrolase activity"/>
    <property type="evidence" value="ECO:0007669"/>
    <property type="project" value="InterPro"/>
</dbReference>
<keyword evidence="4" id="KW-1185">Reference proteome</keyword>
<reference evidence="3 4" key="1">
    <citation type="journal article" date="2006" name="Nat. Biotechnol.">
        <title>Complete genome of the mutualistic, N2-fixing grass endophyte Azoarcus sp. strain BH72.</title>
        <authorList>
            <person name="Krause A."/>
            <person name="Ramakumar A."/>
            <person name="Bartels D."/>
            <person name="Battistoni F."/>
            <person name="Bekel T."/>
            <person name="Boch J."/>
            <person name="Boehm M."/>
            <person name="Friedrich F."/>
            <person name="Hurek T."/>
            <person name="Krause L."/>
            <person name="Linke B."/>
            <person name="McHardy A.C."/>
            <person name="Sarkar A."/>
            <person name="Schneiker S."/>
            <person name="Syed A.A."/>
            <person name="Thauer R."/>
            <person name="Vorhoelter F.-J."/>
            <person name="Weidner S."/>
            <person name="Puehler A."/>
            <person name="Reinhold-Hurek B."/>
            <person name="Kaiser O."/>
            <person name="Goesmann A."/>
        </authorList>
    </citation>
    <scope>NUCLEOTIDE SEQUENCE [LARGE SCALE GENOMIC DNA]</scope>
    <source>
        <strain evidence="3 4">BH72</strain>
    </source>
</reference>
<dbReference type="InterPro" id="IPR006680">
    <property type="entry name" value="Amidohydro-rel"/>
</dbReference>
<dbReference type="SUPFAM" id="SSF51556">
    <property type="entry name" value="Metallo-dependent hydrolases"/>
    <property type="match status" value="1"/>
</dbReference>
<feature type="domain" description="Amidohydrolase-related" evidence="2">
    <location>
        <begin position="161"/>
        <end position="349"/>
    </location>
</feature>
<dbReference type="InterPro" id="IPR006311">
    <property type="entry name" value="TAT_signal"/>
</dbReference>
<dbReference type="KEGG" id="azo:azo0149"/>
<dbReference type="Pfam" id="PF04909">
    <property type="entry name" value="Amidohydro_2"/>
    <property type="match status" value="1"/>
</dbReference>
<dbReference type="HOGENOM" id="CLU_659950_0_0_4"/>
<dbReference type="EMBL" id="AM406670">
    <property type="protein sequence ID" value="CAL92767.1"/>
    <property type="molecule type" value="Genomic_DNA"/>
</dbReference>
<dbReference type="PANTHER" id="PTHR21240:SF28">
    <property type="entry name" value="ISO-OROTATE DECARBOXYLASE (EUROFUNG)"/>
    <property type="match status" value="1"/>
</dbReference>
<dbReference type="EC" id="4.2.1.8" evidence="3"/>
<dbReference type="eggNOG" id="COG2159">
    <property type="taxonomic scope" value="Bacteria"/>
</dbReference>
<dbReference type="Proteomes" id="UP000002588">
    <property type="component" value="Chromosome"/>
</dbReference>
<dbReference type="PROSITE" id="PS51318">
    <property type="entry name" value="TAT"/>
    <property type="match status" value="1"/>
</dbReference>
<evidence type="ECO:0000313" key="4">
    <source>
        <dbReference type="Proteomes" id="UP000002588"/>
    </source>
</evidence>